<dbReference type="AlphaFoldDB" id="A0A9W8HQ17"/>
<feature type="compositionally biased region" description="Polar residues" evidence="1">
    <location>
        <begin position="90"/>
        <end position="100"/>
    </location>
</feature>
<reference evidence="3" key="1">
    <citation type="submission" date="2022-07" db="EMBL/GenBank/DDBJ databases">
        <title>Phylogenomic reconstructions and comparative analyses of Kickxellomycotina fungi.</title>
        <authorList>
            <person name="Reynolds N.K."/>
            <person name="Stajich J.E."/>
            <person name="Barry K."/>
            <person name="Grigoriev I.V."/>
            <person name="Crous P."/>
            <person name="Smith M.E."/>
        </authorList>
    </citation>
    <scope>NUCLEOTIDE SEQUENCE</scope>
    <source>
        <strain evidence="3">NRRL 1565</strain>
    </source>
</reference>
<evidence type="ECO:0000256" key="1">
    <source>
        <dbReference type="SAM" id="MobiDB-lite"/>
    </source>
</evidence>
<dbReference type="PROSITE" id="PS50003">
    <property type="entry name" value="PH_DOMAIN"/>
    <property type="match status" value="1"/>
</dbReference>
<dbReference type="SUPFAM" id="SSF50729">
    <property type="entry name" value="PH domain-like"/>
    <property type="match status" value="1"/>
</dbReference>
<feature type="compositionally biased region" description="Low complexity" evidence="1">
    <location>
        <begin position="214"/>
        <end position="224"/>
    </location>
</feature>
<dbReference type="InterPro" id="IPR011993">
    <property type="entry name" value="PH-like_dom_sf"/>
</dbReference>
<feature type="region of interest" description="Disordered" evidence="1">
    <location>
        <begin position="171"/>
        <end position="263"/>
    </location>
</feature>
<dbReference type="EMBL" id="JANBUO010001956">
    <property type="protein sequence ID" value="KAJ2796250.1"/>
    <property type="molecule type" value="Genomic_DNA"/>
</dbReference>
<dbReference type="Gene3D" id="2.30.29.30">
    <property type="entry name" value="Pleckstrin-homology domain (PH domain)/Phosphotyrosine-binding domain (PTB)"/>
    <property type="match status" value="1"/>
</dbReference>
<proteinExistence type="predicted"/>
<feature type="region of interest" description="Disordered" evidence="1">
    <location>
        <begin position="65"/>
        <end position="100"/>
    </location>
</feature>
<accession>A0A9W8HQ17</accession>
<evidence type="ECO:0000313" key="4">
    <source>
        <dbReference type="Proteomes" id="UP001140094"/>
    </source>
</evidence>
<organism evidence="3 4">
    <name type="scientific">Coemansia guatemalensis</name>
    <dbReference type="NCBI Taxonomy" id="2761395"/>
    <lineage>
        <taxon>Eukaryota</taxon>
        <taxon>Fungi</taxon>
        <taxon>Fungi incertae sedis</taxon>
        <taxon>Zoopagomycota</taxon>
        <taxon>Kickxellomycotina</taxon>
        <taxon>Kickxellomycetes</taxon>
        <taxon>Kickxellales</taxon>
        <taxon>Kickxellaceae</taxon>
        <taxon>Coemansia</taxon>
    </lineage>
</organism>
<feature type="compositionally biased region" description="Low complexity" evidence="1">
    <location>
        <begin position="173"/>
        <end position="184"/>
    </location>
</feature>
<sequence length="363" mass="40191">MQVVDDGLVHSWRLEHNKSGQFMVFQAKSPQEKQMWIGALSEAIAVSVSRVKARRTRYLENPDMSLRKQQHQQQQELAKEHDHVDREPSIDTSSGCSKQDMAQTTPIQNAAAIAAAAAVAASPLPRTTGSRRFWQGNPLALARTDSVEQHFKEFSSTEILRLRTAEALRQDLSPKSFPSPSSRIPSPPRFPFLAASLPSSHPLDRMAENGNCISSRPSDSSYPSHATAVENEQRPDDDNYSDEYGPFSAGSTCHEPNRPPASQFRYDDEQLQSKKQHNTHASCTVRRRSLNDGKCSTAATDDQLIDCAKSTLSDRLFGALGHFTHIRRKSTSAQEWIYASGHANTVSAYHGRSFSTGCGGTCY</sequence>
<evidence type="ECO:0000313" key="3">
    <source>
        <dbReference type="EMBL" id="KAJ2796250.1"/>
    </source>
</evidence>
<dbReference type="InterPro" id="IPR001849">
    <property type="entry name" value="PH_domain"/>
</dbReference>
<gene>
    <name evidence="3" type="ORF">H4R20_005592</name>
</gene>
<feature type="compositionally biased region" description="Basic and acidic residues" evidence="1">
    <location>
        <begin position="77"/>
        <end position="89"/>
    </location>
</feature>
<evidence type="ECO:0000259" key="2">
    <source>
        <dbReference type="PROSITE" id="PS50003"/>
    </source>
</evidence>
<dbReference type="CDD" id="cd00821">
    <property type="entry name" value="PH"/>
    <property type="match status" value="1"/>
</dbReference>
<dbReference type="Proteomes" id="UP001140094">
    <property type="component" value="Unassembled WGS sequence"/>
</dbReference>
<name>A0A9W8HQ17_9FUNG</name>
<feature type="domain" description="PH" evidence="2">
    <location>
        <begin position="1"/>
        <end position="45"/>
    </location>
</feature>
<comment type="caution">
    <text evidence="3">The sequence shown here is derived from an EMBL/GenBank/DDBJ whole genome shotgun (WGS) entry which is preliminary data.</text>
</comment>
<protein>
    <recommendedName>
        <fullName evidence="2">PH domain-containing protein</fullName>
    </recommendedName>
</protein>
<keyword evidence="4" id="KW-1185">Reference proteome</keyword>